<dbReference type="InterPro" id="IPR019775">
    <property type="entry name" value="WD40_repeat_CS"/>
</dbReference>
<sequence>SMSPMPTLNVNLKMNVRLQAVWQQQVFALDARYNAHRAPNHPNFRTLYIRRRSQLLREHTKGEDSAIRKRYLKIRSQLLQQRYGVKLYFEISESPEISRFPSENNFFSDQSTVVPTKQAEASRAIVGGTSISENYAFIKIKHSLVEHTQGVTMLKFANNDRSRLCCASFDGTVSICNVTANPPHVEMVLNGHRKGVTGCDWSVSNDLMVTCSLDATLCLWNVVTQKCLRTVKDQMEAEMLSCLFQPANNNMVIAGNSRGMVEVLNVSTGIYPRGGSSKLGGKVLALTFDASGQLLWAGNNKGIIVSFLFDLETGKLSKLRRLIVAENCPITCISWRAWISREARDPTLLVNCAANVVCLYRVVDKEGGLKLKRKFSIRHKNYLVRSIFCPIMSFRQGACVVTGSEDSCVYFLDIEREEKPCVNKLQGHACPVLGVSFNYDESLLATSDYQGLVIIWKRERPPTNSTQQNT</sequence>
<accession>A0AAD8A2K7</accession>
<feature type="repeat" description="WD" evidence="3">
    <location>
        <begin position="189"/>
        <end position="230"/>
    </location>
</feature>
<gene>
    <name evidence="4" type="ORF">L9F63_002211</name>
</gene>
<name>A0AAD8A2K7_DIPPU</name>
<dbReference type="InterPro" id="IPR001680">
    <property type="entry name" value="WD40_rpt"/>
</dbReference>
<dbReference type="SUPFAM" id="SSF50978">
    <property type="entry name" value="WD40 repeat-like"/>
    <property type="match status" value="1"/>
</dbReference>
<proteinExistence type="predicted"/>
<dbReference type="PROSITE" id="PS50294">
    <property type="entry name" value="WD_REPEATS_REGION"/>
    <property type="match status" value="1"/>
</dbReference>
<keyword evidence="1 3" id="KW-0853">WD repeat</keyword>
<reference evidence="4" key="2">
    <citation type="submission" date="2023-05" db="EMBL/GenBank/DDBJ databases">
        <authorList>
            <person name="Fouks B."/>
        </authorList>
    </citation>
    <scope>NUCLEOTIDE SEQUENCE</scope>
    <source>
        <strain evidence="4">Stay&amp;Tobe</strain>
        <tissue evidence="4">Testes</tissue>
    </source>
</reference>
<dbReference type="AlphaFoldDB" id="A0AAD8A2K7"/>
<keyword evidence="5" id="KW-1185">Reference proteome</keyword>
<dbReference type="InterPro" id="IPR036322">
    <property type="entry name" value="WD40_repeat_dom_sf"/>
</dbReference>
<comment type="caution">
    <text evidence="4">The sequence shown here is derived from an EMBL/GenBank/DDBJ whole genome shotgun (WGS) entry which is preliminary data.</text>
</comment>
<evidence type="ECO:0000256" key="2">
    <source>
        <dbReference type="ARBA" id="ARBA00022737"/>
    </source>
</evidence>
<dbReference type="InterPro" id="IPR051350">
    <property type="entry name" value="WD_repeat-ST_regulator"/>
</dbReference>
<feature type="non-terminal residue" evidence="4">
    <location>
        <position position="1"/>
    </location>
</feature>
<feature type="repeat" description="WD" evidence="3">
    <location>
        <begin position="425"/>
        <end position="457"/>
    </location>
</feature>
<dbReference type="PANTHER" id="PTHR22838:SF4">
    <property type="entry name" value="WD REPEAT-CONTAINING PROTEIN 13"/>
    <property type="match status" value="1"/>
</dbReference>
<dbReference type="Pfam" id="PF00400">
    <property type="entry name" value="WD40"/>
    <property type="match status" value="3"/>
</dbReference>
<dbReference type="Gene3D" id="2.130.10.10">
    <property type="entry name" value="YVTN repeat-like/Quinoprotein amine dehydrogenase"/>
    <property type="match status" value="2"/>
</dbReference>
<keyword evidence="2" id="KW-0677">Repeat</keyword>
<dbReference type="PANTHER" id="PTHR22838">
    <property type="entry name" value="WD REPEAT PROTEIN 26-RELATED"/>
    <property type="match status" value="1"/>
</dbReference>
<evidence type="ECO:0000256" key="3">
    <source>
        <dbReference type="PROSITE-ProRule" id="PRU00221"/>
    </source>
</evidence>
<reference evidence="4" key="1">
    <citation type="journal article" date="2023" name="IScience">
        <title>Live-bearing cockroach genome reveals convergent evolutionary mechanisms linked to viviparity in insects and beyond.</title>
        <authorList>
            <person name="Fouks B."/>
            <person name="Harrison M.C."/>
            <person name="Mikhailova A.A."/>
            <person name="Marchal E."/>
            <person name="English S."/>
            <person name="Carruthers M."/>
            <person name="Jennings E.C."/>
            <person name="Chiamaka E.L."/>
            <person name="Frigard R.A."/>
            <person name="Pippel M."/>
            <person name="Attardo G.M."/>
            <person name="Benoit J.B."/>
            <person name="Bornberg-Bauer E."/>
            <person name="Tobe S.S."/>
        </authorList>
    </citation>
    <scope>NUCLEOTIDE SEQUENCE</scope>
    <source>
        <strain evidence="4">Stay&amp;Tobe</strain>
    </source>
</reference>
<dbReference type="PROSITE" id="PS50082">
    <property type="entry name" value="WD_REPEATS_2"/>
    <property type="match status" value="2"/>
</dbReference>
<dbReference type="EMBL" id="JASPKZ010003880">
    <property type="protein sequence ID" value="KAJ9591246.1"/>
    <property type="molecule type" value="Genomic_DNA"/>
</dbReference>
<evidence type="ECO:0000313" key="4">
    <source>
        <dbReference type="EMBL" id="KAJ9591246.1"/>
    </source>
</evidence>
<dbReference type="SMART" id="SM00320">
    <property type="entry name" value="WD40"/>
    <property type="match status" value="4"/>
</dbReference>
<dbReference type="InterPro" id="IPR015943">
    <property type="entry name" value="WD40/YVTN_repeat-like_dom_sf"/>
</dbReference>
<dbReference type="PROSITE" id="PS00678">
    <property type="entry name" value="WD_REPEATS_1"/>
    <property type="match status" value="1"/>
</dbReference>
<organism evidence="4 5">
    <name type="scientific">Diploptera punctata</name>
    <name type="common">Pacific beetle cockroach</name>
    <dbReference type="NCBI Taxonomy" id="6984"/>
    <lineage>
        <taxon>Eukaryota</taxon>
        <taxon>Metazoa</taxon>
        <taxon>Ecdysozoa</taxon>
        <taxon>Arthropoda</taxon>
        <taxon>Hexapoda</taxon>
        <taxon>Insecta</taxon>
        <taxon>Pterygota</taxon>
        <taxon>Neoptera</taxon>
        <taxon>Polyneoptera</taxon>
        <taxon>Dictyoptera</taxon>
        <taxon>Blattodea</taxon>
        <taxon>Blaberoidea</taxon>
        <taxon>Blaberidae</taxon>
        <taxon>Diplopterinae</taxon>
        <taxon>Diploptera</taxon>
    </lineage>
</organism>
<evidence type="ECO:0000313" key="5">
    <source>
        <dbReference type="Proteomes" id="UP001233999"/>
    </source>
</evidence>
<dbReference type="GO" id="GO:1990841">
    <property type="term" value="F:promoter-specific chromatin binding"/>
    <property type="evidence" value="ECO:0007669"/>
    <property type="project" value="TreeGrafter"/>
</dbReference>
<dbReference type="GO" id="GO:0005634">
    <property type="term" value="C:nucleus"/>
    <property type="evidence" value="ECO:0007669"/>
    <property type="project" value="TreeGrafter"/>
</dbReference>
<dbReference type="Proteomes" id="UP001233999">
    <property type="component" value="Unassembled WGS sequence"/>
</dbReference>
<evidence type="ECO:0008006" key="6">
    <source>
        <dbReference type="Google" id="ProtNLM"/>
    </source>
</evidence>
<protein>
    <recommendedName>
        <fullName evidence="6">WD repeat-containing protein 13</fullName>
    </recommendedName>
</protein>
<evidence type="ECO:0000256" key="1">
    <source>
        <dbReference type="ARBA" id="ARBA00022574"/>
    </source>
</evidence>